<accession>A0ACB5U1P5</accession>
<proteinExistence type="predicted"/>
<sequence length="419" mass="45180">MTVPFHTSRLNLRLCGNDQNLIDSYMTEITFSLHSKLWYIHDRITQQIYSAKADYLHNSHRLLLLRQGLSTLQTLHDSFPDEIMLKRNTSDKRVLLLHLSYYTVLTLLHRSYLVQNPKRILELIVNHCDSASKLTKQFSELHGFENAPYFSGYLLFQCAMFDLFLLALNDPSMHESAHVRFRIFITALSQYSKSWRRGIKDLRVLTSLAKKWKLSVPILEELDSMTSKRGSFSTSSSSPDETTQSEIDAVAAPGVSGGPGVGIVAGGGSGLGPYQQIFEETMNIYFGRANTVDSDVHWLNQTFGTSVATAGPAPAPAPTAATPGTASHNPAGSGNIGPGPGPVPGAHTVPGVPGNIGPGQTGVPGPHGAPPPPGVSGVSGVPGSMGNNTASYVGMTSVPTPDIDYAFNVLDCSHFDFGN</sequence>
<protein>
    <submittedName>
        <fullName evidence="1">Unnamed protein product</fullName>
    </submittedName>
</protein>
<reference evidence="1" key="1">
    <citation type="submission" date="2023-04" db="EMBL/GenBank/DDBJ databases">
        <title>Ambrosiozyma monospora NBRC 10751.</title>
        <authorList>
            <person name="Ichikawa N."/>
            <person name="Sato H."/>
            <person name="Tonouchi N."/>
        </authorList>
    </citation>
    <scope>NUCLEOTIDE SEQUENCE</scope>
    <source>
        <strain evidence="1">NBRC 10751</strain>
    </source>
</reference>
<gene>
    <name evidence="1" type="ORF">Amon02_001069400</name>
</gene>
<dbReference type="EMBL" id="BSXS01010953">
    <property type="protein sequence ID" value="GME99351.1"/>
    <property type="molecule type" value="Genomic_DNA"/>
</dbReference>
<keyword evidence="2" id="KW-1185">Reference proteome</keyword>
<dbReference type="Proteomes" id="UP001165064">
    <property type="component" value="Unassembled WGS sequence"/>
</dbReference>
<organism evidence="1 2">
    <name type="scientific">Ambrosiozyma monospora</name>
    <name type="common">Yeast</name>
    <name type="synonym">Endomycopsis monosporus</name>
    <dbReference type="NCBI Taxonomy" id="43982"/>
    <lineage>
        <taxon>Eukaryota</taxon>
        <taxon>Fungi</taxon>
        <taxon>Dikarya</taxon>
        <taxon>Ascomycota</taxon>
        <taxon>Saccharomycotina</taxon>
        <taxon>Pichiomycetes</taxon>
        <taxon>Pichiales</taxon>
        <taxon>Pichiaceae</taxon>
        <taxon>Ambrosiozyma</taxon>
    </lineage>
</organism>
<evidence type="ECO:0000313" key="1">
    <source>
        <dbReference type="EMBL" id="GME99351.1"/>
    </source>
</evidence>
<evidence type="ECO:0000313" key="2">
    <source>
        <dbReference type="Proteomes" id="UP001165064"/>
    </source>
</evidence>
<name>A0ACB5U1P5_AMBMO</name>
<comment type="caution">
    <text evidence="1">The sequence shown here is derived from an EMBL/GenBank/DDBJ whole genome shotgun (WGS) entry which is preliminary data.</text>
</comment>